<comment type="caution">
    <text evidence="1">The sequence shown here is derived from an EMBL/GenBank/DDBJ whole genome shotgun (WGS) entry which is preliminary data.</text>
</comment>
<evidence type="ECO:0000313" key="2">
    <source>
        <dbReference type="Proteomes" id="UP000829196"/>
    </source>
</evidence>
<protein>
    <submittedName>
        <fullName evidence="1">Uncharacterized protein</fullName>
    </submittedName>
</protein>
<organism evidence="1 2">
    <name type="scientific">Dendrobium nobile</name>
    <name type="common">Orchid</name>
    <dbReference type="NCBI Taxonomy" id="94219"/>
    <lineage>
        <taxon>Eukaryota</taxon>
        <taxon>Viridiplantae</taxon>
        <taxon>Streptophyta</taxon>
        <taxon>Embryophyta</taxon>
        <taxon>Tracheophyta</taxon>
        <taxon>Spermatophyta</taxon>
        <taxon>Magnoliopsida</taxon>
        <taxon>Liliopsida</taxon>
        <taxon>Asparagales</taxon>
        <taxon>Orchidaceae</taxon>
        <taxon>Epidendroideae</taxon>
        <taxon>Malaxideae</taxon>
        <taxon>Dendrobiinae</taxon>
        <taxon>Dendrobium</taxon>
    </lineage>
</organism>
<evidence type="ECO:0000313" key="1">
    <source>
        <dbReference type="EMBL" id="KAI0516649.1"/>
    </source>
</evidence>
<accession>A0A8T3BQ33</accession>
<dbReference type="Proteomes" id="UP000829196">
    <property type="component" value="Unassembled WGS sequence"/>
</dbReference>
<sequence>MEERAKDNQIEHITFFFLSAELDAALFWILMNINNSVCCYDVCKIICFKVI</sequence>
<proteinExistence type="predicted"/>
<gene>
    <name evidence="1" type="ORF">KFK09_009326</name>
</gene>
<reference evidence="1" key="1">
    <citation type="journal article" date="2022" name="Front. Genet.">
        <title>Chromosome-Scale Assembly of the Dendrobium nobile Genome Provides Insights Into the Molecular Mechanism of the Biosynthesis of the Medicinal Active Ingredient of Dendrobium.</title>
        <authorList>
            <person name="Xu Q."/>
            <person name="Niu S.-C."/>
            <person name="Li K.-L."/>
            <person name="Zheng P.-J."/>
            <person name="Zhang X.-J."/>
            <person name="Jia Y."/>
            <person name="Liu Y."/>
            <person name="Niu Y.-X."/>
            <person name="Yu L.-H."/>
            <person name="Chen D.-F."/>
            <person name="Zhang G.-Q."/>
        </authorList>
    </citation>
    <scope>NUCLEOTIDE SEQUENCE</scope>
    <source>
        <tissue evidence="1">Leaf</tissue>
    </source>
</reference>
<keyword evidence="2" id="KW-1185">Reference proteome</keyword>
<name>A0A8T3BQ33_DENNO</name>
<dbReference type="AlphaFoldDB" id="A0A8T3BQ33"/>
<dbReference type="EMBL" id="JAGYWB010000007">
    <property type="protein sequence ID" value="KAI0516649.1"/>
    <property type="molecule type" value="Genomic_DNA"/>
</dbReference>